<dbReference type="AlphaFoldDB" id="A0A663FJL6"/>
<reference evidence="2" key="1">
    <citation type="submission" date="2025-08" db="UniProtKB">
        <authorList>
            <consortium name="Ensembl"/>
        </authorList>
    </citation>
    <scope>IDENTIFICATION</scope>
</reference>
<dbReference type="InterPro" id="IPR037383">
    <property type="entry name" value="CCDC87"/>
</dbReference>
<sequence length="470" mass="51491">MPHGEQPVPEIPPDALAVTADLLRLTRREAGEQQREASAACLLPPLLAALTRRNEDDARLRQLRGLRLPSPQLGLPPAPRHPGRRLLLWPSVAGPRVPPDRAFAEGVTLRLHPPLCCDAGEDAGPDPLGVQELYQELSRGRALPAERLQFHCDPLVEPAAAVADLLPTGEREHQNAGEMPRHGDGRHGQRQSTCLFERQNAGEMLRHRDGRHGHRQSACLFDDYLEFVAATGSDFLHAIFHLRDSDGEEEPAEAPQPRHDPAPALAEPYEKGLWKPALPGPALAGLERLQKRLCRLWAALGVPSWERLEMAVKYGAGGALARLPAALEAWEAAADGILRRELLLVRLERLEERGSDPGRFFRGGPASATERAGEARARGRLHAALARCEARLSPALRHLRDGFGDTVTFRGRPYAEKMRRDVVEMLYQLQQRRRAGALQAALGGQPHALYRSSAAPRGAAIGVISHGFSG</sequence>
<keyword evidence="3" id="KW-1185">Reference proteome</keyword>
<accession>A0A663FJL6</accession>
<dbReference type="PANTHER" id="PTHR16078">
    <property type="entry name" value="COILED-COIL DOMAIN-CONTAINING PROTEIN 87"/>
    <property type="match status" value="1"/>
</dbReference>
<reference evidence="2" key="2">
    <citation type="submission" date="2025-09" db="UniProtKB">
        <authorList>
            <consortium name="Ensembl"/>
        </authorList>
    </citation>
    <scope>IDENTIFICATION</scope>
</reference>
<organism evidence="2 3">
    <name type="scientific">Aquila chrysaetos chrysaetos</name>
    <dbReference type="NCBI Taxonomy" id="223781"/>
    <lineage>
        <taxon>Eukaryota</taxon>
        <taxon>Metazoa</taxon>
        <taxon>Chordata</taxon>
        <taxon>Craniata</taxon>
        <taxon>Vertebrata</taxon>
        <taxon>Euteleostomi</taxon>
        <taxon>Archelosauria</taxon>
        <taxon>Archosauria</taxon>
        <taxon>Dinosauria</taxon>
        <taxon>Saurischia</taxon>
        <taxon>Theropoda</taxon>
        <taxon>Coelurosauria</taxon>
        <taxon>Aves</taxon>
        <taxon>Neognathae</taxon>
        <taxon>Neoaves</taxon>
        <taxon>Telluraves</taxon>
        <taxon>Accipitrimorphae</taxon>
        <taxon>Accipitriformes</taxon>
        <taxon>Accipitridae</taxon>
        <taxon>Accipitrinae</taxon>
        <taxon>Aquila</taxon>
    </lineage>
</organism>
<evidence type="ECO:0008006" key="4">
    <source>
        <dbReference type="Google" id="ProtNLM"/>
    </source>
</evidence>
<evidence type="ECO:0000313" key="2">
    <source>
        <dbReference type="Ensembl" id="ENSACCP00020024738.1"/>
    </source>
</evidence>
<evidence type="ECO:0000256" key="1">
    <source>
        <dbReference type="SAM" id="MobiDB-lite"/>
    </source>
</evidence>
<dbReference type="InParanoid" id="A0A663FJL6"/>
<feature type="region of interest" description="Disordered" evidence="1">
    <location>
        <begin position="171"/>
        <end position="190"/>
    </location>
</feature>
<dbReference type="GeneTree" id="ENSGT00390000018647"/>
<protein>
    <recommendedName>
        <fullName evidence="4">Coiled-coil domain containing 87</fullName>
    </recommendedName>
</protein>
<dbReference type="PANTHER" id="PTHR16078:SF1">
    <property type="entry name" value="COILED-COIL DOMAIN-CONTAINING PROTEIN 87"/>
    <property type="match status" value="1"/>
</dbReference>
<dbReference type="Gene3D" id="1.20.58.1520">
    <property type="match status" value="1"/>
</dbReference>
<evidence type="ECO:0000313" key="3">
    <source>
        <dbReference type="Proteomes" id="UP000472275"/>
    </source>
</evidence>
<proteinExistence type="predicted"/>
<name>A0A663FJL6_AQUCH</name>
<dbReference type="Ensembl" id="ENSACCT00020025851.1">
    <property type="protein sequence ID" value="ENSACCP00020024738.1"/>
    <property type="gene ID" value="ENSACCG00020016953.1"/>
</dbReference>
<dbReference type="Proteomes" id="UP000472275">
    <property type="component" value="Unassembled WGS sequence"/>
</dbReference>
<feature type="compositionally biased region" description="Basic and acidic residues" evidence="1">
    <location>
        <begin position="171"/>
        <end position="187"/>
    </location>
</feature>